<dbReference type="SUPFAM" id="SSF52540">
    <property type="entry name" value="P-loop containing nucleoside triphosphate hydrolases"/>
    <property type="match status" value="1"/>
</dbReference>
<organism evidence="7 8">
    <name type="scientific">Tsukamurella soli</name>
    <dbReference type="NCBI Taxonomy" id="644556"/>
    <lineage>
        <taxon>Bacteria</taxon>
        <taxon>Bacillati</taxon>
        <taxon>Actinomycetota</taxon>
        <taxon>Actinomycetes</taxon>
        <taxon>Mycobacteriales</taxon>
        <taxon>Tsukamurellaceae</taxon>
        <taxon>Tsukamurella</taxon>
    </lineage>
</organism>
<dbReference type="SMART" id="SM00382">
    <property type="entry name" value="AAA"/>
    <property type="match status" value="1"/>
</dbReference>
<comment type="similarity">
    <text evidence="1">Belongs to the ABC transporter superfamily.</text>
</comment>
<feature type="domain" description="ABC transporter" evidence="6">
    <location>
        <begin position="2"/>
        <end position="227"/>
    </location>
</feature>
<evidence type="ECO:0000256" key="2">
    <source>
        <dbReference type="ARBA" id="ARBA00022448"/>
    </source>
</evidence>
<keyword evidence="5" id="KW-0812">Transmembrane</keyword>
<dbReference type="InterPro" id="IPR003439">
    <property type="entry name" value="ABC_transporter-like_ATP-bd"/>
</dbReference>
<gene>
    <name evidence="7" type="ORF">GCM10023147_49480</name>
</gene>
<dbReference type="PANTHER" id="PTHR43335:SF4">
    <property type="entry name" value="ABC TRANSPORTER, ATP-BINDING PROTEIN"/>
    <property type="match status" value="1"/>
</dbReference>
<dbReference type="PROSITE" id="PS00211">
    <property type="entry name" value="ABC_TRANSPORTER_1"/>
    <property type="match status" value="1"/>
</dbReference>
<keyword evidence="5" id="KW-1133">Transmembrane helix</keyword>
<evidence type="ECO:0000256" key="4">
    <source>
        <dbReference type="ARBA" id="ARBA00022840"/>
    </source>
</evidence>
<keyword evidence="8" id="KW-1185">Reference proteome</keyword>
<evidence type="ECO:0000259" key="6">
    <source>
        <dbReference type="PROSITE" id="PS50893"/>
    </source>
</evidence>
<evidence type="ECO:0000313" key="8">
    <source>
        <dbReference type="Proteomes" id="UP001500635"/>
    </source>
</evidence>
<sequence>MIELRGATKEYDGVVAVAGVSFIAEPGTVTGFIGPNGSGKSTTLRMVAGLERPTSGSVTIDGVAYRDHRNPAAEIGVMLDADWLAPRRSAADHLRWLAAGIGVPRGRADEALALVGLQHVADRPAAEYSLGMRQRLAVAGALLGDPAVIVLDEPVNGLDPEAIAWTRVVLRRFAAEGRTVLVSSHLLAELERTADHIVLIDRGRIVADEPLADLLDRHAAPVAAGPPGGLHRRTERGPVTLEDVYFTLTEQDPDGGITGPAAPDGALAPDPRPRPRFVRAVLAELLKARTTPALRALSVAVTVVTLGAAVLVGVFGAGIGHPTVDTALYGFGLLGGALTAAAGALLHTADHDAGTVWLTRLVFPRPALTYAAKALVAAVVALVGVAVLTTAAIGLAILASHNADPTAAVSAPGAEIARLAWTVPVVAVLLALAGLAVGTALRTSAAAVTAVLGWWYVAESVVVPAIPDVGRTIAAWLPVTDAEYAMIGVRVGEITWSPVAAIGIVAVWTAVLTALALWRLRIRA</sequence>
<comment type="caution">
    <text evidence="7">The sequence shown here is derived from an EMBL/GenBank/DDBJ whole genome shotgun (WGS) entry which is preliminary data.</text>
</comment>
<dbReference type="InterPro" id="IPR017871">
    <property type="entry name" value="ABC_transporter-like_CS"/>
</dbReference>
<feature type="transmembrane region" description="Helical" evidence="5">
    <location>
        <begin position="296"/>
        <end position="320"/>
    </location>
</feature>
<dbReference type="EMBL" id="BAABFR010000149">
    <property type="protein sequence ID" value="GAA4406073.1"/>
    <property type="molecule type" value="Genomic_DNA"/>
</dbReference>
<proteinExistence type="inferred from homology"/>
<keyword evidence="5" id="KW-0472">Membrane</keyword>
<reference evidence="8" key="1">
    <citation type="journal article" date="2019" name="Int. J. Syst. Evol. Microbiol.">
        <title>The Global Catalogue of Microorganisms (GCM) 10K type strain sequencing project: providing services to taxonomists for standard genome sequencing and annotation.</title>
        <authorList>
            <consortium name="The Broad Institute Genomics Platform"/>
            <consortium name="The Broad Institute Genome Sequencing Center for Infectious Disease"/>
            <person name="Wu L."/>
            <person name="Ma J."/>
        </authorList>
    </citation>
    <scope>NUCLEOTIDE SEQUENCE [LARGE SCALE GENOMIC DNA]</scope>
    <source>
        <strain evidence="8">JCM 17688</strain>
    </source>
</reference>
<evidence type="ECO:0000256" key="1">
    <source>
        <dbReference type="ARBA" id="ARBA00005417"/>
    </source>
</evidence>
<dbReference type="RefSeq" id="WP_345001320.1">
    <property type="nucleotide sequence ID" value="NZ_BAABFR010000149.1"/>
</dbReference>
<dbReference type="Proteomes" id="UP001500635">
    <property type="component" value="Unassembled WGS sequence"/>
</dbReference>
<dbReference type="Pfam" id="PF00005">
    <property type="entry name" value="ABC_tran"/>
    <property type="match status" value="1"/>
</dbReference>
<evidence type="ECO:0000256" key="5">
    <source>
        <dbReference type="SAM" id="Phobius"/>
    </source>
</evidence>
<dbReference type="InterPro" id="IPR027417">
    <property type="entry name" value="P-loop_NTPase"/>
</dbReference>
<dbReference type="Gene3D" id="3.40.50.300">
    <property type="entry name" value="P-loop containing nucleotide triphosphate hydrolases"/>
    <property type="match status" value="1"/>
</dbReference>
<feature type="transmembrane region" description="Helical" evidence="5">
    <location>
        <begin position="496"/>
        <end position="518"/>
    </location>
</feature>
<evidence type="ECO:0000313" key="7">
    <source>
        <dbReference type="EMBL" id="GAA4406073.1"/>
    </source>
</evidence>
<keyword evidence="2" id="KW-0813">Transport</keyword>
<feature type="transmembrane region" description="Helical" evidence="5">
    <location>
        <begin position="419"/>
        <end position="438"/>
    </location>
</feature>
<accession>A0ABP8KGA6</accession>
<keyword evidence="3" id="KW-0547">Nucleotide-binding</keyword>
<name>A0ABP8KGA6_9ACTN</name>
<evidence type="ECO:0000256" key="3">
    <source>
        <dbReference type="ARBA" id="ARBA00022741"/>
    </source>
</evidence>
<feature type="transmembrane region" description="Helical" evidence="5">
    <location>
        <begin position="326"/>
        <end position="349"/>
    </location>
</feature>
<protein>
    <recommendedName>
        <fullName evidence="6">ABC transporter domain-containing protein</fullName>
    </recommendedName>
</protein>
<dbReference type="PANTHER" id="PTHR43335">
    <property type="entry name" value="ABC TRANSPORTER, ATP-BINDING PROTEIN"/>
    <property type="match status" value="1"/>
</dbReference>
<dbReference type="InterPro" id="IPR003593">
    <property type="entry name" value="AAA+_ATPase"/>
</dbReference>
<keyword evidence="4" id="KW-0067">ATP-binding</keyword>
<dbReference type="PROSITE" id="PS50893">
    <property type="entry name" value="ABC_TRANSPORTER_2"/>
    <property type="match status" value="1"/>
</dbReference>
<feature type="transmembrane region" description="Helical" evidence="5">
    <location>
        <begin position="370"/>
        <end position="399"/>
    </location>
</feature>